<dbReference type="CDD" id="cd03784">
    <property type="entry name" value="GT1_Gtf-like"/>
    <property type="match status" value="1"/>
</dbReference>
<dbReference type="PANTHER" id="PTHR48047">
    <property type="entry name" value="GLYCOSYLTRANSFERASE"/>
    <property type="match status" value="1"/>
</dbReference>
<dbReference type="STRING" id="3916.A0A1S3TN01"/>
<evidence type="ECO:0000256" key="1">
    <source>
        <dbReference type="ARBA" id="ARBA00009995"/>
    </source>
</evidence>
<protein>
    <recommendedName>
        <fullName evidence="5">Glycosyltransferase</fullName>
        <ecNumber evidence="5">2.4.1.-</ecNumber>
    </recommendedName>
</protein>
<evidence type="ECO:0000256" key="5">
    <source>
        <dbReference type="RuleBase" id="RU362057"/>
    </source>
</evidence>
<gene>
    <name evidence="7" type="primary">LOC106757073</name>
</gene>
<keyword evidence="2 4" id="KW-0328">Glycosyltransferase</keyword>
<dbReference type="FunFam" id="3.40.50.2000:FF:000071">
    <property type="entry name" value="Glycosyltransferase"/>
    <property type="match status" value="1"/>
</dbReference>
<dbReference type="InterPro" id="IPR002213">
    <property type="entry name" value="UDP_glucos_trans"/>
</dbReference>
<dbReference type="GeneID" id="106757073"/>
<dbReference type="KEGG" id="vra:106757073"/>
<keyword evidence="6" id="KW-1185">Reference proteome</keyword>
<dbReference type="PANTHER" id="PTHR48047:SF229">
    <property type="entry name" value="UDP-GLYCOSYLTRANSFERASE 73C3-RELATED"/>
    <property type="match status" value="1"/>
</dbReference>
<evidence type="ECO:0000256" key="3">
    <source>
        <dbReference type="ARBA" id="ARBA00022679"/>
    </source>
</evidence>
<dbReference type="OrthoDB" id="5835829at2759"/>
<dbReference type="Proteomes" id="UP000087766">
    <property type="component" value="Chromosome 3"/>
</dbReference>
<reference evidence="7" key="2">
    <citation type="submission" date="2025-08" db="UniProtKB">
        <authorList>
            <consortium name="RefSeq"/>
        </authorList>
    </citation>
    <scope>IDENTIFICATION</scope>
    <source>
        <tissue evidence="7">Leaf</tissue>
    </source>
</reference>
<organism evidence="6 7">
    <name type="scientific">Vigna radiata var. radiata</name>
    <name type="common">Mung bean</name>
    <name type="synonym">Phaseolus aureus</name>
    <dbReference type="NCBI Taxonomy" id="3916"/>
    <lineage>
        <taxon>Eukaryota</taxon>
        <taxon>Viridiplantae</taxon>
        <taxon>Streptophyta</taxon>
        <taxon>Embryophyta</taxon>
        <taxon>Tracheophyta</taxon>
        <taxon>Spermatophyta</taxon>
        <taxon>Magnoliopsida</taxon>
        <taxon>eudicotyledons</taxon>
        <taxon>Gunneridae</taxon>
        <taxon>Pentapetalae</taxon>
        <taxon>rosids</taxon>
        <taxon>fabids</taxon>
        <taxon>Fabales</taxon>
        <taxon>Fabaceae</taxon>
        <taxon>Papilionoideae</taxon>
        <taxon>50 kb inversion clade</taxon>
        <taxon>NPAAA clade</taxon>
        <taxon>indigoferoid/millettioid clade</taxon>
        <taxon>Phaseoleae</taxon>
        <taxon>Vigna</taxon>
    </lineage>
</organism>
<evidence type="ECO:0000313" key="6">
    <source>
        <dbReference type="Proteomes" id="UP000087766"/>
    </source>
</evidence>
<dbReference type="Pfam" id="PF00201">
    <property type="entry name" value="UDPGT"/>
    <property type="match status" value="1"/>
</dbReference>
<dbReference type="RefSeq" id="XP_014495144.2">
    <property type="nucleotide sequence ID" value="XM_014639658.2"/>
</dbReference>
<proteinExistence type="inferred from homology"/>
<comment type="similarity">
    <text evidence="1 4">Belongs to the UDP-glycosyltransferase family.</text>
</comment>
<dbReference type="GO" id="GO:0035251">
    <property type="term" value="F:UDP-glucosyltransferase activity"/>
    <property type="evidence" value="ECO:0007669"/>
    <property type="project" value="TreeGrafter"/>
</dbReference>
<keyword evidence="3 4" id="KW-0808">Transferase</keyword>
<dbReference type="PROSITE" id="PS00375">
    <property type="entry name" value="UDPGT"/>
    <property type="match status" value="1"/>
</dbReference>
<reference evidence="6" key="1">
    <citation type="journal article" date="2014" name="Nat. Commun.">
        <title>Genome sequence of mungbean and insights into evolution within Vigna species.</title>
        <authorList>
            <person name="Kang Y.J."/>
            <person name="Kim S.K."/>
            <person name="Kim M.Y."/>
            <person name="Lestari P."/>
            <person name="Kim K.H."/>
            <person name="Ha B.K."/>
            <person name="Jun T.H."/>
            <person name="Hwang W.J."/>
            <person name="Lee T."/>
            <person name="Lee J."/>
            <person name="Shim S."/>
            <person name="Yoon M.Y."/>
            <person name="Jang Y.E."/>
            <person name="Han K.S."/>
            <person name="Taeprayoon P."/>
            <person name="Yoon N."/>
            <person name="Somta P."/>
            <person name="Tanya P."/>
            <person name="Kim K.S."/>
            <person name="Gwag J.G."/>
            <person name="Moon J.K."/>
            <person name="Lee Y.H."/>
            <person name="Park B.S."/>
            <person name="Bombarely A."/>
            <person name="Doyle J.J."/>
            <person name="Jackson S.A."/>
            <person name="Schafleitner R."/>
            <person name="Srinives P."/>
            <person name="Varshney R.K."/>
            <person name="Lee S.H."/>
        </authorList>
    </citation>
    <scope>NUCLEOTIDE SEQUENCE [LARGE SCALE GENOMIC DNA]</scope>
    <source>
        <strain evidence="6">cv. VC1973A</strain>
    </source>
</reference>
<dbReference type="FunFam" id="3.40.50.2000:FF:000047">
    <property type="entry name" value="Glycosyltransferase"/>
    <property type="match status" value="1"/>
</dbReference>
<evidence type="ECO:0000313" key="7">
    <source>
        <dbReference type="RefSeq" id="XP_014495144.2"/>
    </source>
</evidence>
<dbReference type="Gene3D" id="3.40.50.2000">
    <property type="entry name" value="Glycogen Phosphorylase B"/>
    <property type="match status" value="2"/>
</dbReference>
<sequence>MYLSNHCIVICMYFIISPEKMPSQEQKLHFVLFPLMAQGHMIPMMDIAKILVQRNVIVTVVTTPHNATRFISIFDRYIESGFPIRLVQVQFPCEEAGLPDGCENLDMIPSLDTATGFFQATSLLQQPVEKLFQELTPAPSCIISDMCLPYTSHIAKKFNTPRISFVGVSCFFLLCKHNIMIYNALESITSESDSFVVPGIADKIEITKAQSAQPMNESWKYFSSEINVAEMDSYGVIMNSFEELEPAYAREYKKVKDDKVWCIGPVSLINKDHLDKAQRGRASVDESEHMKWLDCQKAGSVIYACLGSLCNLTAPQLIELGLALEASERPFIWVIREGKHSESLEKWIEENGFEERTSCRSLLIRGWSPQLLILSHPAIGGFITHCGWNSTLEAICAGVPMITWPLFADQFLNESFVVHVLKVGVKVGVEIQMTWGKEEEIGVAVKKEDVEKAIMEIMDVTSESEGRRKRVRELSEMAERAVEKGGSSHSNVTLLIQDIMQKIQI</sequence>
<evidence type="ECO:0000256" key="2">
    <source>
        <dbReference type="ARBA" id="ARBA00022676"/>
    </source>
</evidence>
<dbReference type="AlphaFoldDB" id="A0A1S3TN01"/>
<dbReference type="InterPro" id="IPR035595">
    <property type="entry name" value="UDP_glycos_trans_CS"/>
</dbReference>
<evidence type="ECO:0000256" key="4">
    <source>
        <dbReference type="RuleBase" id="RU003718"/>
    </source>
</evidence>
<dbReference type="EC" id="2.4.1.-" evidence="5"/>
<name>A0A1S3TN01_VIGRR</name>
<dbReference type="SUPFAM" id="SSF53756">
    <property type="entry name" value="UDP-Glycosyltransferase/glycogen phosphorylase"/>
    <property type="match status" value="1"/>
</dbReference>
<accession>A0A1S3TN01</accession>